<comment type="caution">
    <text evidence="2">The sequence shown here is derived from an EMBL/GenBank/DDBJ whole genome shotgun (WGS) entry which is preliminary data.</text>
</comment>
<evidence type="ECO:0000313" key="3">
    <source>
        <dbReference type="Proteomes" id="UP000235388"/>
    </source>
</evidence>
<feature type="compositionally biased region" description="Low complexity" evidence="1">
    <location>
        <begin position="96"/>
        <end position="110"/>
    </location>
</feature>
<evidence type="ECO:0000313" key="2">
    <source>
        <dbReference type="EMBL" id="PLW37501.1"/>
    </source>
</evidence>
<dbReference type="EMBL" id="PGCJ01000221">
    <property type="protein sequence ID" value="PLW37501.1"/>
    <property type="molecule type" value="Genomic_DNA"/>
</dbReference>
<sequence length="465" mass="52508">MGLNIVLHGSTSPDRSGSADHPTYYYTPSGKLAAIRARTGQCLPPDYPVREPYSPASFRLPTILQSELSTCRLPSPRRLSPTSELPTSHWDREPVPASLSLPLPTSQLQPRKGLREEQQLESEPGLDLQHDGDRKLLRQSRESSERNPETRPRKGISPPTQRSQPSTGQQRDPSRLSQNLDSPAEVSPSPSQIERMLNNIDHEFVSEAPFLIEERLQGLFKGFLSDLTITVDSIPSSILESCVSKLHSTIAVSVKDLVRNEILPSLFQMVMSHVSEFTTTIPTTDHVLNNWNDKFDSLRDIMLGVSSVQESKLDDLASSISHVEHMMRDQLFDLKHEISEKQMREKELLEQIKRRLGDVASIASSIEKKANSTPEEKNANDSKSPHVHFNNPLMQESPLEEKGDHHAPRRVPIFTRTPSGNHSTFHTTSPTVFDIPQWQKEFPYINHDNVNIEMSLYKTTTCWII</sequence>
<reference evidence="2 3" key="1">
    <citation type="submission" date="2017-11" db="EMBL/GenBank/DDBJ databases">
        <title>De novo assembly and phasing of dikaryotic genomes from two isolates of Puccinia coronata f. sp. avenae, the causal agent of oat crown rust.</title>
        <authorList>
            <person name="Miller M.E."/>
            <person name="Zhang Y."/>
            <person name="Omidvar V."/>
            <person name="Sperschneider J."/>
            <person name="Schwessinger B."/>
            <person name="Raley C."/>
            <person name="Palmer J.M."/>
            <person name="Garnica D."/>
            <person name="Upadhyaya N."/>
            <person name="Rathjen J."/>
            <person name="Taylor J.M."/>
            <person name="Park R.F."/>
            <person name="Dodds P.N."/>
            <person name="Hirsch C.D."/>
            <person name="Kianian S.F."/>
            <person name="Figueroa M."/>
        </authorList>
    </citation>
    <scope>NUCLEOTIDE SEQUENCE [LARGE SCALE GENOMIC DNA]</scope>
    <source>
        <strain evidence="2">12NC29</strain>
    </source>
</reference>
<feature type="region of interest" description="Disordered" evidence="1">
    <location>
        <begin position="365"/>
        <end position="392"/>
    </location>
</feature>
<evidence type="ECO:0000256" key="1">
    <source>
        <dbReference type="SAM" id="MobiDB-lite"/>
    </source>
</evidence>
<feature type="region of interest" description="Disordered" evidence="1">
    <location>
        <begin position="73"/>
        <end position="190"/>
    </location>
</feature>
<feature type="region of interest" description="Disordered" evidence="1">
    <location>
        <begin position="1"/>
        <end position="23"/>
    </location>
</feature>
<dbReference type="Proteomes" id="UP000235388">
    <property type="component" value="Unassembled WGS sequence"/>
</dbReference>
<accession>A0A2N5UIB9</accession>
<keyword evidence="3" id="KW-1185">Reference proteome</keyword>
<dbReference type="AlphaFoldDB" id="A0A2N5UIB9"/>
<name>A0A2N5UIB9_9BASI</name>
<feature type="compositionally biased region" description="Basic and acidic residues" evidence="1">
    <location>
        <begin position="366"/>
        <end position="384"/>
    </location>
</feature>
<proteinExistence type="predicted"/>
<organism evidence="2 3">
    <name type="scientific">Puccinia coronata f. sp. avenae</name>
    <dbReference type="NCBI Taxonomy" id="200324"/>
    <lineage>
        <taxon>Eukaryota</taxon>
        <taxon>Fungi</taxon>
        <taxon>Dikarya</taxon>
        <taxon>Basidiomycota</taxon>
        <taxon>Pucciniomycotina</taxon>
        <taxon>Pucciniomycetes</taxon>
        <taxon>Pucciniales</taxon>
        <taxon>Pucciniaceae</taxon>
        <taxon>Puccinia</taxon>
    </lineage>
</organism>
<feature type="compositionally biased region" description="Polar residues" evidence="1">
    <location>
        <begin position="158"/>
        <end position="181"/>
    </location>
</feature>
<feature type="compositionally biased region" description="Basic and acidic residues" evidence="1">
    <location>
        <begin position="128"/>
        <end position="152"/>
    </location>
</feature>
<gene>
    <name evidence="2" type="ORF">PCANC_17301</name>
</gene>
<protein>
    <submittedName>
        <fullName evidence="2">Uncharacterized protein</fullName>
    </submittedName>
</protein>